<dbReference type="InterPro" id="IPR015424">
    <property type="entry name" value="PyrdxlP-dep_Trfase"/>
</dbReference>
<sequence>MENRRVFLKGLIGAVPAGVMLSRQSQAETSIVPDRADSERSIFNELGITPFINAAAPYSSLSGAPVWPEVIEAMQYAQKNKARMGELHDAVGRRIAALTGTEAAMVSAGATSAMILGTAACLTGTDKDKIPLLPDLTEMKSEVIIQKGHEYSYLRALRSCGVKLIFVDGETALYNAINEKTAMFHFCYNYRDRGLISADRFAAIGKKHGIPVFCDAATMLPPADNIHHIVKTGFDMVCFSGGKGLRGPYNGGLLLGRPDLIEAAKMNAAPNDDAIGRGMKVSKEVIIGMMVALETSLTFDHDADLEMKRGWLRYIGNQVGKLGGITADIIVTKGPRNHPNLRLTWDQSEYKITPQAAKQALRVGSPSIEVASLFLSKGHFELSAWMMEPGEEKAVAVRIREVLLAAM</sequence>
<evidence type="ECO:0000259" key="3">
    <source>
        <dbReference type="Pfam" id="PF01212"/>
    </source>
</evidence>
<dbReference type="EMBL" id="UINC01021609">
    <property type="protein sequence ID" value="SVA89512.1"/>
    <property type="molecule type" value="Genomic_DNA"/>
</dbReference>
<dbReference type="PANTHER" id="PTHR32328">
    <property type="entry name" value="L-SERYL-TRNA(SEC) SELENIUM TRANSFERASE"/>
    <property type="match status" value="1"/>
</dbReference>
<reference evidence="4" key="1">
    <citation type="submission" date="2018-05" db="EMBL/GenBank/DDBJ databases">
        <authorList>
            <person name="Lanie J.A."/>
            <person name="Ng W.-L."/>
            <person name="Kazmierczak K.M."/>
            <person name="Andrzejewski T.M."/>
            <person name="Davidsen T.M."/>
            <person name="Wayne K.J."/>
            <person name="Tettelin H."/>
            <person name="Glass J.I."/>
            <person name="Rusch D."/>
            <person name="Podicherti R."/>
            <person name="Tsui H.-C.T."/>
            <person name="Winkler M.E."/>
        </authorList>
    </citation>
    <scope>NUCLEOTIDE SEQUENCE</scope>
</reference>
<dbReference type="Pfam" id="PF01212">
    <property type="entry name" value="Beta_elim_lyase"/>
    <property type="match status" value="1"/>
</dbReference>
<dbReference type="SUPFAM" id="SSF53383">
    <property type="entry name" value="PLP-dependent transferases"/>
    <property type="match status" value="1"/>
</dbReference>
<evidence type="ECO:0000256" key="2">
    <source>
        <dbReference type="ARBA" id="ARBA00022898"/>
    </source>
</evidence>
<comment type="cofactor">
    <cofactor evidence="1">
        <name>pyridoxal 5'-phosphate</name>
        <dbReference type="ChEBI" id="CHEBI:597326"/>
    </cofactor>
</comment>
<protein>
    <recommendedName>
        <fullName evidence="3">Aromatic amino acid beta-eliminating lyase/threonine aldolase domain-containing protein</fullName>
    </recommendedName>
</protein>
<evidence type="ECO:0000256" key="1">
    <source>
        <dbReference type="ARBA" id="ARBA00001933"/>
    </source>
</evidence>
<dbReference type="AlphaFoldDB" id="A0A381ZKY7"/>
<organism evidence="4">
    <name type="scientific">marine metagenome</name>
    <dbReference type="NCBI Taxonomy" id="408172"/>
    <lineage>
        <taxon>unclassified sequences</taxon>
        <taxon>metagenomes</taxon>
        <taxon>ecological metagenomes</taxon>
    </lineage>
</organism>
<dbReference type="Gene3D" id="3.40.640.10">
    <property type="entry name" value="Type I PLP-dependent aspartate aminotransferase-like (Major domain)"/>
    <property type="match status" value="1"/>
</dbReference>
<feature type="domain" description="Aromatic amino acid beta-eliminating lyase/threonine aldolase" evidence="3">
    <location>
        <begin position="200"/>
        <end position="296"/>
    </location>
</feature>
<dbReference type="GO" id="GO:0016829">
    <property type="term" value="F:lyase activity"/>
    <property type="evidence" value="ECO:0007669"/>
    <property type="project" value="InterPro"/>
</dbReference>
<dbReference type="GO" id="GO:0004125">
    <property type="term" value="F:L-seryl-tRNA(Sec) selenium transferase activity"/>
    <property type="evidence" value="ECO:0007669"/>
    <property type="project" value="TreeGrafter"/>
</dbReference>
<dbReference type="InterPro" id="IPR001597">
    <property type="entry name" value="ArAA_b-elim_lyase/Thr_aldolase"/>
</dbReference>
<keyword evidence="2" id="KW-0663">Pyridoxal phosphate</keyword>
<dbReference type="GO" id="GO:0006520">
    <property type="term" value="P:amino acid metabolic process"/>
    <property type="evidence" value="ECO:0007669"/>
    <property type="project" value="InterPro"/>
</dbReference>
<accession>A0A381ZKY7</accession>
<name>A0A381ZKY7_9ZZZZ</name>
<dbReference type="InterPro" id="IPR015421">
    <property type="entry name" value="PyrdxlP-dep_Trfase_major"/>
</dbReference>
<evidence type="ECO:0000313" key="4">
    <source>
        <dbReference type="EMBL" id="SVA89512.1"/>
    </source>
</evidence>
<dbReference type="PANTHER" id="PTHR32328:SF0">
    <property type="entry name" value="L-SERYL-TRNA(SEC) SELENIUM TRANSFERASE"/>
    <property type="match status" value="1"/>
</dbReference>
<proteinExistence type="predicted"/>
<gene>
    <name evidence="4" type="ORF">METZ01_LOCUS142366</name>
</gene>